<feature type="compositionally biased region" description="Basic and acidic residues" evidence="1">
    <location>
        <begin position="72"/>
        <end position="81"/>
    </location>
</feature>
<name>A0AAQ3RNV3_VIGMU</name>
<protein>
    <submittedName>
        <fullName evidence="2">Uncharacterized protein</fullName>
    </submittedName>
</protein>
<feature type="non-terminal residue" evidence="2">
    <location>
        <position position="118"/>
    </location>
</feature>
<proteinExistence type="predicted"/>
<keyword evidence="3" id="KW-1185">Reference proteome</keyword>
<dbReference type="AlphaFoldDB" id="A0AAQ3RNV3"/>
<evidence type="ECO:0000313" key="3">
    <source>
        <dbReference type="Proteomes" id="UP001374535"/>
    </source>
</evidence>
<accession>A0AAQ3RNV3</accession>
<reference evidence="2 3" key="1">
    <citation type="journal article" date="2023" name="Life. Sci Alliance">
        <title>Evolutionary insights into 3D genome organization and epigenetic landscape of Vigna mungo.</title>
        <authorList>
            <person name="Junaid A."/>
            <person name="Singh B."/>
            <person name="Bhatia S."/>
        </authorList>
    </citation>
    <scope>NUCLEOTIDE SEQUENCE [LARGE SCALE GENOMIC DNA]</scope>
    <source>
        <strain evidence="2">Urdbean</strain>
    </source>
</reference>
<sequence length="118" mass="13928">MISLLVYLNKNLLPQFGHTTPQRFLEIHNHNCNNINPHCPQFPKILRIIPKSRQPLQFKTMPLPILQSDNNPESKTKEKQKSSSMNSRKKAGMNPNLRDLNWLIQFTRRDIFQRNLIL</sequence>
<evidence type="ECO:0000256" key="1">
    <source>
        <dbReference type="SAM" id="MobiDB-lite"/>
    </source>
</evidence>
<feature type="region of interest" description="Disordered" evidence="1">
    <location>
        <begin position="61"/>
        <end position="94"/>
    </location>
</feature>
<dbReference type="Proteomes" id="UP001374535">
    <property type="component" value="Chromosome 8"/>
</dbReference>
<organism evidence="2 3">
    <name type="scientific">Vigna mungo</name>
    <name type="common">Black gram</name>
    <name type="synonym">Phaseolus mungo</name>
    <dbReference type="NCBI Taxonomy" id="3915"/>
    <lineage>
        <taxon>Eukaryota</taxon>
        <taxon>Viridiplantae</taxon>
        <taxon>Streptophyta</taxon>
        <taxon>Embryophyta</taxon>
        <taxon>Tracheophyta</taxon>
        <taxon>Spermatophyta</taxon>
        <taxon>Magnoliopsida</taxon>
        <taxon>eudicotyledons</taxon>
        <taxon>Gunneridae</taxon>
        <taxon>Pentapetalae</taxon>
        <taxon>rosids</taxon>
        <taxon>fabids</taxon>
        <taxon>Fabales</taxon>
        <taxon>Fabaceae</taxon>
        <taxon>Papilionoideae</taxon>
        <taxon>50 kb inversion clade</taxon>
        <taxon>NPAAA clade</taxon>
        <taxon>indigoferoid/millettioid clade</taxon>
        <taxon>Phaseoleae</taxon>
        <taxon>Vigna</taxon>
    </lineage>
</organism>
<evidence type="ECO:0000313" key="2">
    <source>
        <dbReference type="EMBL" id="WVZ01127.1"/>
    </source>
</evidence>
<dbReference type="EMBL" id="CP144693">
    <property type="protein sequence ID" value="WVZ01127.1"/>
    <property type="molecule type" value="Genomic_DNA"/>
</dbReference>
<gene>
    <name evidence="2" type="ORF">V8G54_027196</name>
</gene>